<dbReference type="Proteomes" id="UP000509478">
    <property type="component" value="Chromosome"/>
</dbReference>
<evidence type="ECO:0000313" key="2">
    <source>
        <dbReference type="EMBL" id="QLH07420.1"/>
    </source>
</evidence>
<protein>
    <submittedName>
        <fullName evidence="2">Uncharacterized protein</fullName>
    </submittedName>
</protein>
<keyword evidence="3" id="KW-1185">Reference proteome</keyword>
<organism evidence="2 3">
    <name type="scientific">Nitrosopumilus ureiphilus</name>
    <dbReference type="NCBI Taxonomy" id="1470067"/>
    <lineage>
        <taxon>Archaea</taxon>
        <taxon>Nitrososphaerota</taxon>
        <taxon>Nitrososphaeria</taxon>
        <taxon>Nitrosopumilales</taxon>
        <taxon>Nitrosopumilaceae</taxon>
        <taxon>Nitrosopumilus</taxon>
    </lineage>
</organism>
<reference evidence="2 3" key="1">
    <citation type="submission" date="2018-02" db="EMBL/GenBank/DDBJ databases">
        <title>Complete genome of Nitrosopumilus ureaphilus PS0.</title>
        <authorList>
            <person name="Qin W."/>
            <person name="Zheng Y."/>
            <person name="Stahl D.A."/>
        </authorList>
    </citation>
    <scope>NUCLEOTIDE SEQUENCE [LARGE SCALE GENOMIC DNA]</scope>
    <source>
        <strain evidence="2 3">PS0</strain>
    </source>
</reference>
<sequence>MPDTCKLCTWGTIPIVVGYFVIYLITRFIEKQPFEQYLEYQDSILAGVGIIFGVLGVVTFYYIGKYHDHSKEIIKARSEHSENFKKMILLSEIKKINISEELKRDIEHEKGFEPDYNEQKDIAKEVHNKILKQGIIIGGFLTWILIGFFTSSYDPTLNNFINIIAGLATGIILFVVGWILYDHLLERLTDILDLDYQVNVNIKIIIYKLEKTLEGHYD</sequence>
<gene>
    <name evidence="2" type="ORF">C5F50_10335</name>
</gene>
<keyword evidence="1" id="KW-1133">Transmembrane helix</keyword>
<dbReference type="GeneID" id="56068510"/>
<evidence type="ECO:0000256" key="1">
    <source>
        <dbReference type="SAM" id="Phobius"/>
    </source>
</evidence>
<keyword evidence="1" id="KW-0472">Membrane</keyword>
<dbReference type="RefSeq" id="WP_179371299.1">
    <property type="nucleotide sequence ID" value="NZ_CP026995.1"/>
</dbReference>
<feature type="transmembrane region" description="Helical" evidence="1">
    <location>
        <begin position="159"/>
        <end position="181"/>
    </location>
</feature>
<feature type="transmembrane region" description="Helical" evidence="1">
    <location>
        <begin position="7"/>
        <end position="29"/>
    </location>
</feature>
<evidence type="ECO:0000313" key="3">
    <source>
        <dbReference type="Proteomes" id="UP000509478"/>
    </source>
</evidence>
<dbReference type="AlphaFoldDB" id="A0A7D5R3X4"/>
<keyword evidence="1" id="KW-0812">Transmembrane</keyword>
<name>A0A7D5R3X4_9ARCH</name>
<dbReference type="KEGG" id="nue:C5F50_10335"/>
<feature type="transmembrane region" description="Helical" evidence="1">
    <location>
        <begin position="44"/>
        <end position="63"/>
    </location>
</feature>
<feature type="transmembrane region" description="Helical" evidence="1">
    <location>
        <begin position="134"/>
        <end position="153"/>
    </location>
</feature>
<proteinExistence type="predicted"/>
<accession>A0A7D5R3X4</accession>
<dbReference type="EMBL" id="CP026995">
    <property type="protein sequence ID" value="QLH07420.1"/>
    <property type="molecule type" value="Genomic_DNA"/>
</dbReference>